<evidence type="ECO:0000313" key="2">
    <source>
        <dbReference type="EMBL" id="RKP15314.1"/>
    </source>
</evidence>
<feature type="compositionally biased region" description="Polar residues" evidence="1">
    <location>
        <begin position="1"/>
        <end position="11"/>
    </location>
</feature>
<accession>A0A4P9Y912</accession>
<proteinExistence type="predicted"/>
<feature type="compositionally biased region" description="Basic residues" evidence="1">
    <location>
        <begin position="31"/>
        <end position="45"/>
    </location>
</feature>
<feature type="region of interest" description="Disordered" evidence="1">
    <location>
        <begin position="318"/>
        <end position="344"/>
    </location>
</feature>
<keyword evidence="3" id="KW-1185">Reference proteome</keyword>
<protein>
    <submittedName>
        <fullName evidence="2">Uncharacterized protein</fullName>
    </submittedName>
</protein>
<evidence type="ECO:0000313" key="3">
    <source>
        <dbReference type="Proteomes" id="UP000267251"/>
    </source>
</evidence>
<sequence>MLPLYTTTSTDDPLPILPEHHPASVDPIGKRSGRHHGEPRKRGKRILSASRDTPSVVPIHWARRLFPSLFRPLSASRKKMDRTGEEKGLVKALEEALRKDTRPSPHPRPSLSEFNPFISDPVRIPESSPSSTSLSKEEEVEHFALTPLPSCTSLVSFDDVVLEDLGSTSLPNYSPPPSYVAAPTTAAQDEDPQSHRVLQGLQYLSDARRLLDEGPCGPDRAWRAQLAYHILNAYTPSSSSSPPSSSPIDPSMTEEIEADLWGICHAPVPPVSCILPAGPLTRSIRANGAEERMLASERLMMLRGKIICPLKDRTWLPPRPSSSVIGQQPSPLSQSFSRTHTHPKAKVEHLLDQLPNVL</sequence>
<feature type="region of interest" description="Disordered" evidence="1">
    <location>
        <begin position="1"/>
        <end position="51"/>
    </location>
</feature>
<dbReference type="OrthoDB" id="2215011at2759"/>
<dbReference type="Proteomes" id="UP000267251">
    <property type="component" value="Unassembled WGS sequence"/>
</dbReference>
<gene>
    <name evidence="2" type="ORF">BJ684DRAFT_18357</name>
</gene>
<evidence type="ECO:0000256" key="1">
    <source>
        <dbReference type="SAM" id="MobiDB-lite"/>
    </source>
</evidence>
<name>A0A4P9Y912_9FUNG</name>
<feature type="region of interest" description="Disordered" evidence="1">
    <location>
        <begin position="173"/>
        <end position="192"/>
    </location>
</feature>
<dbReference type="AlphaFoldDB" id="A0A4P9Y912"/>
<reference evidence="3" key="1">
    <citation type="journal article" date="2018" name="Nat. Microbiol.">
        <title>Leveraging single-cell genomics to expand the fungal tree of life.</title>
        <authorList>
            <person name="Ahrendt S.R."/>
            <person name="Quandt C.A."/>
            <person name="Ciobanu D."/>
            <person name="Clum A."/>
            <person name="Salamov A."/>
            <person name="Andreopoulos B."/>
            <person name="Cheng J.F."/>
            <person name="Woyke T."/>
            <person name="Pelin A."/>
            <person name="Henrissat B."/>
            <person name="Reynolds N.K."/>
            <person name="Benny G.L."/>
            <person name="Smith M.E."/>
            <person name="James T.Y."/>
            <person name="Grigoriev I.V."/>
        </authorList>
    </citation>
    <scope>NUCLEOTIDE SEQUENCE [LARGE SCALE GENOMIC DNA]</scope>
</reference>
<feature type="region of interest" description="Disordered" evidence="1">
    <location>
        <begin position="96"/>
        <end position="134"/>
    </location>
</feature>
<dbReference type="EMBL" id="KZ987741">
    <property type="protein sequence ID" value="RKP15314.1"/>
    <property type="molecule type" value="Genomic_DNA"/>
</dbReference>
<organism evidence="2 3">
    <name type="scientific">Piptocephalis cylindrospora</name>
    <dbReference type="NCBI Taxonomy" id="1907219"/>
    <lineage>
        <taxon>Eukaryota</taxon>
        <taxon>Fungi</taxon>
        <taxon>Fungi incertae sedis</taxon>
        <taxon>Zoopagomycota</taxon>
        <taxon>Zoopagomycotina</taxon>
        <taxon>Zoopagomycetes</taxon>
        <taxon>Zoopagales</taxon>
        <taxon>Piptocephalidaceae</taxon>
        <taxon>Piptocephalis</taxon>
    </lineage>
</organism>
<feature type="compositionally biased region" description="Polar residues" evidence="1">
    <location>
        <begin position="321"/>
        <end position="338"/>
    </location>
</feature>